<keyword evidence="3" id="KW-1185">Reference proteome</keyword>
<dbReference type="AlphaFoldDB" id="A0A1G6AFZ4"/>
<evidence type="ECO:0008006" key="4">
    <source>
        <dbReference type="Google" id="ProtNLM"/>
    </source>
</evidence>
<proteinExistence type="predicted"/>
<dbReference type="Pfam" id="PF14329">
    <property type="entry name" value="DUF4386"/>
    <property type="match status" value="1"/>
</dbReference>
<organism evidence="2 3">
    <name type="scientific">Bauldia litoralis</name>
    <dbReference type="NCBI Taxonomy" id="665467"/>
    <lineage>
        <taxon>Bacteria</taxon>
        <taxon>Pseudomonadati</taxon>
        <taxon>Pseudomonadota</taxon>
        <taxon>Alphaproteobacteria</taxon>
        <taxon>Hyphomicrobiales</taxon>
        <taxon>Kaistiaceae</taxon>
        <taxon>Bauldia</taxon>
    </lineage>
</organism>
<dbReference type="InterPro" id="IPR025495">
    <property type="entry name" value="DUF4386"/>
</dbReference>
<keyword evidence="1" id="KW-0812">Transmembrane</keyword>
<feature type="transmembrane region" description="Helical" evidence="1">
    <location>
        <begin position="135"/>
        <end position="156"/>
    </location>
</feature>
<dbReference type="EMBL" id="FMXQ01000001">
    <property type="protein sequence ID" value="SDB07315.1"/>
    <property type="molecule type" value="Genomic_DNA"/>
</dbReference>
<keyword evidence="1" id="KW-1133">Transmembrane helix</keyword>
<sequence length="249" mass="26384">MDTTRRTALLAGLFFIGTFIFSIPALILYGPILDDANFVVGDGADTRIHLGAFLEILTAIANIATAVVLFPVLKRASESVALGYVATRILESTVIVVGVISLLAIVTLRQDFGGSGDNSALYVATGKALVALHDWTFLLGPAFCAGFGNGILLGYLMYRSELVPKPWAILGMVAGCIAFASATAVLFGAYEQVSPVSFVFTIPEIVWELFLGLYLTFNGFKRSRFMGAGTADLSPSPPLTGDSATEVQT</sequence>
<feature type="transmembrane region" description="Helical" evidence="1">
    <location>
        <begin position="52"/>
        <end position="73"/>
    </location>
</feature>
<keyword evidence="1" id="KW-0472">Membrane</keyword>
<name>A0A1G6AFZ4_9HYPH</name>
<dbReference type="RefSeq" id="WP_090874666.1">
    <property type="nucleotide sequence ID" value="NZ_FMXQ01000001.1"/>
</dbReference>
<evidence type="ECO:0000313" key="3">
    <source>
        <dbReference type="Proteomes" id="UP000199071"/>
    </source>
</evidence>
<gene>
    <name evidence="2" type="ORF">SAMN02982931_00566</name>
</gene>
<feature type="transmembrane region" description="Helical" evidence="1">
    <location>
        <begin position="85"/>
        <end position="108"/>
    </location>
</feature>
<dbReference type="OrthoDB" id="1176146at2"/>
<reference evidence="2 3" key="1">
    <citation type="submission" date="2016-10" db="EMBL/GenBank/DDBJ databases">
        <authorList>
            <person name="de Groot N.N."/>
        </authorList>
    </citation>
    <scope>NUCLEOTIDE SEQUENCE [LARGE SCALE GENOMIC DNA]</scope>
    <source>
        <strain evidence="2 3">ATCC 35022</strain>
    </source>
</reference>
<dbReference type="STRING" id="665467.SAMN02982931_00566"/>
<dbReference type="Proteomes" id="UP000199071">
    <property type="component" value="Unassembled WGS sequence"/>
</dbReference>
<evidence type="ECO:0000313" key="2">
    <source>
        <dbReference type="EMBL" id="SDB07315.1"/>
    </source>
</evidence>
<feature type="transmembrane region" description="Helical" evidence="1">
    <location>
        <begin position="7"/>
        <end position="32"/>
    </location>
</feature>
<feature type="transmembrane region" description="Helical" evidence="1">
    <location>
        <begin position="196"/>
        <end position="217"/>
    </location>
</feature>
<feature type="transmembrane region" description="Helical" evidence="1">
    <location>
        <begin position="168"/>
        <end position="190"/>
    </location>
</feature>
<accession>A0A1G6AFZ4</accession>
<evidence type="ECO:0000256" key="1">
    <source>
        <dbReference type="SAM" id="Phobius"/>
    </source>
</evidence>
<protein>
    <recommendedName>
        <fullName evidence="4">DUF4386 domain-containing protein</fullName>
    </recommendedName>
</protein>